<protein>
    <submittedName>
        <fullName evidence="2">Uncharacterized protein</fullName>
    </submittedName>
</protein>
<evidence type="ECO:0000313" key="3">
    <source>
        <dbReference type="Proteomes" id="UP000006038"/>
    </source>
</evidence>
<proteinExistence type="predicted"/>
<dbReference type="Gramene" id="OB01G33140.1">
    <property type="protein sequence ID" value="OB01G33140.1"/>
    <property type="gene ID" value="OB01G33140"/>
</dbReference>
<name>J3L258_ORYBR</name>
<dbReference type="AlphaFoldDB" id="J3L258"/>
<organism evidence="2">
    <name type="scientific">Oryza brachyantha</name>
    <name type="common">malo sina</name>
    <dbReference type="NCBI Taxonomy" id="4533"/>
    <lineage>
        <taxon>Eukaryota</taxon>
        <taxon>Viridiplantae</taxon>
        <taxon>Streptophyta</taxon>
        <taxon>Embryophyta</taxon>
        <taxon>Tracheophyta</taxon>
        <taxon>Spermatophyta</taxon>
        <taxon>Magnoliopsida</taxon>
        <taxon>Liliopsida</taxon>
        <taxon>Poales</taxon>
        <taxon>Poaceae</taxon>
        <taxon>BOP clade</taxon>
        <taxon>Oryzoideae</taxon>
        <taxon>Oryzeae</taxon>
        <taxon>Oryzinae</taxon>
        <taxon>Oryza</taxon>
    </lineage>
</organism>
<reference evidence="2" key="1">
    <citation type="journal article" date="2013" name="Nat. Commun.">
        <title>Whole-genome sequencing of Oryza brachyantha reveals mechanisms underlying Oryza genome evolution.</title>
        <authorList>
            <person name="Chen J."/>
            <person name="Huang Q."/>
            <person name="Gao D."/>
            <person name="Wang J."/>
            <person name="Lang Y."/>
            <person name="Liu T."/>
            <person name="Li B."/>
            <person name="Bai Z."/>
            <person name="Luis Goicoechea J."/>
            <person name="Liang C."/>
            <person name="Chen C."/>
            <person name="Zhang W."/>
            <person name="Sun S."/>
            <person name="Liao Y."/>
            <person name="Zhang X."/>
            <person name="Yang L."/>
            <person name="Song C."/>
            <person name="Wang M."/>
            <person name="Shi J."/>
            <person name="Liu G."/>
            <person name="Liu J."/>
            <person name="Zhou H."/>
            <person name="Zhou W."/>
            <person name="Yu Q."/>
            <person name="An N."/>
            <person name="Chen Y."/>
            <person name="Cai Q."/>
            <person name="Wang B."/>
            <person name="Liu B."/>
            <person name="Min J."/>
            <person name="Huang Y."/>
            <person name="Wu H."/>
            <person name="Li Z."/>
            <person name="Zhang Y."/>
            <person name="Yin Y."/>
            <person name="Song W."/>
            <person name="Jiang J."/>
            <person name="Jackson S.A."/>
            <person name="Wing R.A."/>
            <person name="Wang J."/>
            <person name="Chen M."/>
        </authorList>
    </citation>
    <scope>NUCLEOTIDE SEQUENCE [LARGE SCALE GENOMIC DNA]</scope>
    <source>
        <strain evidence="2">cv. IRGC 101232</strain>
    </source>
</reference>
<evidence type="ECO:0000313" key="2">
    <source>
        <dbReference type="EnsemblPlants" id="OB01G33140.1"/>
    </source>
</evidence>
<evidence type="ECO:0000256" key="1">
    <source>
        <dbReference type="SAM" id="MobiDB-lite"/>
    </source>
</evidence>
<dbReference type="HOGENOM" id="CLU_1930759_0_0_1"/>
<accession>J3L258</accession>
<dbReference type="EnsemblPlants" id="OB01G33140.1">
    <property type="protein sequence ID" value="OB01G33140.1"/>
    <property type="gene ID" value="OB01G33140"/>
</dbReference>
<feature type="compositionally biased region" description="Basic and acidic residues" evidence="1">
    <location>
        <begin position="63"/>
        <end position="76"/>
    </location>
</feature>
<feature type="region of interest" description="Disordered" evidence="1">
    <location>
        <begin position="1"/>
        <end position="102"/>
    </location>
</feature>
<keyword evidence="3" id="KW-1185">Reference proteome</keyword>
<reference evidence="2" key="2">
    <citation type="submission" date="2013-04" db="UniProtKB">
        <authorList>
            <consortium name="EnsemblPlants"/>
        </authorList>
    </citation>
    <scope>IDENTIFICATION</scope>
</reference>
<feature type="compositionally biased region" description="Basic and acidic residues" evidence="1">
    <location>
        <begin position="33"/>
        <end position="50"/>
    </location>
</feature>
<dbReference type="Proteomes" id="UP000006038">
    <property type="component" value="Chromosome 1"/>
</dbReference>
<feature type="compositionally biased region" description="Basic residues" evidence="1">
    <location>
        <begin position="51"/>
        <end position="61"/>
    </location>
</feature>
<sequence>MAPRTQCYERRRHTYLRPAASPSPDLTPCRTPARAEGRERAAGIGEERRGGRTRRAFRPRARGAAERGRGWEEGRDPGASSAGKERAVPVRAGTGMRGKEDWTRESRTGILCRICCYGTEAIRCIEENLHC</sequence>